<dbReference type="PANTHER" id="PTHR23517:SF2">
    <property type="entry name" value="MULTIDRUG RESISTANCE PROTEIN MDTH"/>
    <property type="match status" value="1"/>
</dbReference>
<proteinExistence type="predicted"/>
<feature type="transmembrane region" description="Helical" evidence="7">
    <location>
        <begin position="101"/>
        <end position="127"/>
    </location>
</feature>
<keyword evidence="9" id="KW-1185">Reference proteome</keyword>
<dbReference type="EMBL" id="RZYA01000007">
    <property type="protein sequence ID" value="RVU23859.1"/>
    <property type="molecule type" value="Genomic_DNA"/>
</dbReference>
<dbReference type="InterPro" id="IPR011701">
    <property type="entry name" value="MFS"/>
</dbReference>
<dbReference type="PANTHER" id="PTHR23517">
    <property type="entry name" value="RESISTANCE PROTEIN MDTM, PUTATIVE-RELATED-RELATED"/>
    <property type="match status" value="1"/>
</dbReference>
<keyword evidence="5 7" id="KW-1133">Transmembrane helix</keyword>
<dbReference type="InterPro" id="IPR036259">
    <property type="entry name" value="MFS_trans_sf"/>
</dbReference>
<name>A0A3S2W215_9ACTN</name>
<feature type="transmembrane region" description="Helical" evidence="7">
    <location>
        <begin position="312"/>
        <end position="335"/>
    </location>
</feature>
<evidence type="ECO:0000256" key="7">
    <source>
        <dbReference type="SAM" id="Phobius"/>
    </source>
</evidence>
<feature type="transmembrane region" description="Helical" evidence="7">
    <location>
        <begin position="375"/>
        <end position="395"/>
    </location>
</feature>
<evidence type="ECO:0000256" key="3">
    <source>
        <dbReference type="ARBA" id="ARBA00022475"/>
    </source>
</evidence>
<evidence type="ECO:0000256" key="4">
    <source>
        <dbReference type="ARBA" id="ARBA00022692"/>
    </source>
</evidence>
<dbReference type="SUPFAM" id="SSF103473">
    <property type="entry name" value="MFS general substrate transporter"/>
    <property type="match status" value="1"/>
</dbReference>
<feature type="transmembrane region" description="Helical" evidence="7">
    <location>
        <begin position="12"/>
        <end position="35"/>
    </location>
</feature>
<keyword evidence="2" id="KW-0813">Transport</keyword>
<sequence>MFLTRRLRPVDSLIGAHGLSSFCLGLALPYTAIYLADQPGVGTGGVALFYASSGIANLVVALLLSTGILKLGRVPLGVLGTQLWLAGYLGVSVIGSHLSAVAAAIGVGAGQGCIMAAIIPLINVLITPEERRQVFARRYAVLNATLALGSLVSGLLTVVLPRSVIPYFFVVNAVGVLPLTVAIIAVRRHLPAPTKEEQESEAAPLPLLGLWKVMLPVALFQLAASLFAFSQFDATAPLITTGLMDMPLFMVSLMLFLVVTVIVFCQRPMTRRLEEKPEMTGLHIAVALWVAGYVVAGLFAFAPFGLRMAGLLVYVVLFGLGECAYSCSFHPWLISVVPDSELTRANALVNSMMGVGKFAGPSVGIGLALSGNATVVWLGLAASCTVVTVLTRLLMNRRGTAAPAVSEQLQ</sequence>
<dbReference type="OrthoDB" id="4092551at2"/>
<feature type="transmembrane region" description="Helical" evidence="7">
    <location>
        <begin position="47"/>
        <end position="69"/>
    </location>
</feature>
<feature type="transmembrane region" description="Helical" evidence="7">
    <location>
        <begin position="207"/>
        <end position="228"/>
    </location>
</feature>
<evidence type="ECO:0000256" key="1">
    <source>
        <dbReference type="ARBA" id="ARBA00004651"/>
    </source>
</evidence>
<dbReference type="Gene3D" id="1.20.1250.20">
    <property type="entry name" value="MFS general substrate transporter like domains"/>
    <property type="match status" value="1"/>
</dbReference>
<feature type="transmembrane region" description="Helical" evidence="7">
    <location>
        <begin position="248"/>
        <end position="265"/>
    </location>
</feature>
<keyword evidence="4 7" id="KW-0812">Transmembrane</keyword>
<dbReference type="InterPro" id="IPR050171">
    <property type="entry name" value="MFS_Transporters"/>
</dbReference>
<evidence type="ECO:0000256" key="5">
    <source>
        <dbReference type="ARBA" id="ARBA00022989"/>
    </source>
</evidence>
<keyword evidence="6 7" id="KW-0472">Membrane</keyword>
<evidence type="ECO:0000256" key="2">
    <source>
        <dbReference type="ARBA" id="ARBA00022448"/>
    </source>
</evidence>
<evidence type="ECO:0000313" key="9">
    <source>
        <dbReference type="Proteomes" id="UP000283128"/>
    </source>
</evidence>
<feature type="transmembrane region" description="Helical" evidence="7">
    <location>
        <begin position="139"/>
        <end position="159"/>
    </location>
</feature>
<feature type="transmembrane region" description="Helical" evidence="7">
    <location>
        <begin position="165"/>
        <end position="186"/>
    </location>
</feature>
<feature type="transmembrane region" description="Helical" evidence="7">
    <location>
        <begin position="286"/>
        <end position="306"/>
    </location>
</feature>
<dbReference type="GO" id="GO:0022857">
    <property type="term" value="F:transmembrane transporter activity"/>
    <property type="evidence" value="ECO:0007669"/>
    <property type="project" value="InterPro"/>
</dbReference>
<accession>A0A3S2W215</accession>
<reference evidence="8 9" key="1">
    <citation type="submission" date="2019-01" db="EMBL/GenBank/DDBJ databases">
        <title>Genome sequences of Streptomyces and Rhizobium isolates collected from root and soil.</title>
        <authorList>
            <person name="Chhettri S."/>
            <person name="Sevigny J.L."/>
            <person name="Sen A."/>
            <person name="Ennis N."/>
            <person name="Tisa L."/>
        </authorList>
    </citation>
    <scope>NUCLEOTIDE SEQUENCE [LARGE SCALE GENOMIC DNA]</scope>
    <source>
        <strain evidence="8 9">San01</strain>
    </source>
</reference>
<evidence type="ECO:0000256" key="6">
    <source>
        <dbReference type="ARBA" id="ARBA00023136"/>
    </source>
</evidence>
<comment type="subcellular location">
    <subcellularLocation>
        <location evidence="1">Cell membrane</location>
        <topology evidence="1">Multi-pass membrane protein</topology>
    </subcellularLocation>
</comment>
<evidence type="ECO:0000313" key="8">
    <source>
        <dbReference type="EMBL" id="RVU23859.1"/>
    </source>
</evidence>
<feature type="transmembrane region" description="Helical" evidence="7">
    <location>
        <begin position="347"/>
        <end position="369"/>
    </location>
</feature>
<feature type="transmembrane region" description="Helical" evidence="7">
    <location>
        <begin position="76"/>
        <end position="95"/>
    </location>
</feature>
<comment type="caution">
    <text evidence="8">The sequence shown here is derived from an EMBL/GenBank/DDBJ whole genome shotgun (WGS) entry which is preliminary data.</text>
</comment>
<dbReference type="Proteomes" id="UP000283128">
    <property type="component" value="Unassembled WGS sequence"/>
</dbReference>
<dbReference type="GO" id="GO:0005886">
    <property type="term" value="C:plasma membrane"/>
    <property type="evidence" value="ECO:0007669"/>
    <property type="project" value="UniProtKB-SubCell"/>
</dbReference>
<dbReference type="Pfam" id="PF07690">
    <property type="entry name" value="MFS_1"/>
    <property type="match status" value="1"/>
</dbReference>
<organism evidence="8 9">
    <name type="scientific">Streptomyces antnestii</name>
    <dbReference type="NCBI Taxonomy" id="2494256"/>
    <lineage>
        <taxon>Bacteria</taxon>
        <taxon>Bacillati</taxon>
        <taxon>Actinomycetota</taxon>
        <taxon>Actinomycetes</taxon>
        <taxon>Kitasatosporales</taxon>
        <taxon>Streptomycetaceae</taxon>
        <taxon>Streptomyces</taxon>
    </lineage>
</organism>
<protein>
    <submittedName>
        <fullName evidence="8">MFS transporter</fullName>
    </submittedName>
</protein>
<keyword evidence="3" id="KW-1003">Cell membrane</keyword>
<dbReference type="AlphaFoldDB" id="A0A3S2W215"/>
<gene>
    <name evidence="8" type="ORF">EOT10_17525</name>
</gene>
<dbReference type="RefSeq" id="WP_127829155.1">
    <property type="nucleotide sequence ID" value="NZ_RZYA01000007.1"/>
</dbReference>